<comment type="subcellular location">
    <subcellularLocation>
        <location evidence="1 8">Cell outer membrane</location>
        <topology evidence="1 8">Multi-pass membrane protein</topology>
    </subcellularLocation>
</comment>
<keyword evidence="2 8" id="KW-0813">Transport</keyword>
<keyword evidence="7 8" id="KW-0998">Cell outer membrane</keyword>
<feature type="domain" description="TonB-dependent receptor-like beta-barrel" evidence="11">
    <location>
        <begin position="222"/>
        <end position="675"/>
    </location>
</feature>
<dbReference type="OrthoDB" id="9760333at2"/>
<comment type="similarity">
    <text evidence="8 9">Belongs to the TonB-dependent receptor family.</text>
</comment>
<name>A0A3M8QZ48_9PROT</name>
<evidence type="ECO:0000256" key="2">
    <source>
        <dbReference type="ARBA" id="ARBA00022448"/>
    </source>
</evidence>
<keyword evidence="4 8" id="KW-0812">Transmembrane</keyword>
<feature type="domain" description="TonB-dependent receptor plug" evidence="12">
    <location>
        <begin position="47"/>
        <end position="156"/>
    </location>
</feature>
<feature type="signal peptide" evidence="10">
    <location>
        <begin position="1"/>
        <end position="24"/>
    </location>
</feature>
<keyword evidence="5 9" id="KW-0798">TonB box</keyword>
<dbReference type="RefSeq" id="WP_123104836.1">
    <property type="nucleotide sequence ID" value="NZ_CP127527.1"/>
</dbReference>
<dbReference type="Pfam" id="PF00593">
    <property type="entry name" value="TonB_dep_Rec_b-barrel"/>
    <property type="match status" value="1"/>
</dbReference>
<dbReference type="InterPro" id="IPR037066">
    <property type="entry name" value="Plug_dom_sf"/>
</dbReference>
<comment type="caution">
    <text evidence="13">The sequence shown here is derived from an EMBL/GenBank/DDBJ whole genome shotgun (WGS) entry which is preliminary data.</text>
</comment>
<evidence type="ECO:0000256" key="8">
    <source>
        <dbReference type="PROSITE-ProRule" id="PRU01360"/>
    </source>
</evidence>
<evidence type="ECO:0000259" key="11">
    <source>
        <dbReference type="Pfam" id="PF00593"/>
    </source>
</evidence>
<dbReference type="Pfam" id="PF07715">
    <property type="entry name" value="Plug"/>
    <property type="match status" value="1"/>
</dbReference>
<dbReference type="GO" id="GO:0009279">
    <property type="term" value="C:cell outer membrane"/>
    <property type="evidence" value="ECO:0007669"/>
    <property type="project" value="UniProtKB-SubCell"/>
</dbReference>
<gene>
    <name evidence="13" type="ORF">EC580_10530</name>
</gene>
<reference evidence="13" key="1">
    <citation type="submission" date="2018-10" db="EMBL/GenBank/DDBJ databases">
        <title>Acidithiobacillus sulfuriphilus sp. nov.: an extremely acidophilic sulfur-oxidizing chemolithotroph isolated from a neutral pH environment.</title>
        <authorList>
            <person name="Falagan C."/>
            <person name="Moya-Beltran A."/>
            <person name="Quatrini R."/>
            <person name="Johnson D.B."/>
        </authorList>
    </citation>
    <scope>NUCLEOTIDE SEQUENCE [LARGE SCALE GENOMIC DNA]</scope>
    <source>
        <strain evidence="13">CJ-2</strain>
    </source>
</reference>
<dbReference type="PANTHER" id="PTHR30442">
    <property type="entry name" value="IRON III DICITRATE TRANSPORT PROTEIN FECA"/>
    <property type="match status" value="1"/>
</dbReference>
<sequence>MLRKRFSRVFWTSLLTALASDAGADERPDETVVMPAVEVVGQKHARERIPGSAHVLEQKELESSRVFTVNEALRKIPGVNVRDEEGFGLRPNIGIRGLNPSRSTKVTLLEDGIPLAYAPYGDNASYYHPPIDRFVRIEVLKGTWQSMFGPQTIGGTINYITPTPPQHFAASVGLAGGNRDYFNGKIRIGGHGMLLDYTRKQGAGARDNVSAALNDLNWKSVHALTADQFLTLRANYFTESSMVTYSGLTEAEYRLLGPRYNPFRNDRFDARRLGLSATHELDLGKGRQLTTNVYYSYFSRDWWRQASSSSDSQCGRGFLEQRLAGLPVNVDACASIQGRLRDYEVMGVEPRLRLPYSVAGISGEWQGGLRAHFEKQVRKQVNGDSPTARSGILVEDNLRRTQAYSGFLLNSIDMGRWTLVPAIRYEYIAFDRRDQLTGRGGSNWLDRWLPGVGLLYRPSSSLTLFADIHRGFAPPRVEDVINGIGTATEVGPEDSTNFELGFRAQPDAALRLEFALFRSYFQRMIAVGSVAGGNLPLSEGRAATTGIEFSGSWKGAQGPYGRATLTWIPIAEQRDVFRQVLGGTPVPGSAAGRRLPYSPAMQSTAAIGYARDGLDLQLEAVYVGSQFSDFGETRRAAAFGNAQIGEIPSYLIWNASLNYEIKATRSTFFVTVKNLADSTFIVDRTRGILVGIPRLIQAGVVQRF</sequence>
<dbReference type="PANTHER" id="PTHR30442:SF0">
    <property type="entry name" value="FE(3+) DICITRATE TRANSPORT PROTEIN FECA"/>
    <property type="match status" value="1"/>
</dbReference>
<keyword evidence="13" id="KW-0675">Receptor</keyword>
<evidence type="ECO:0000256" key="1">
    <source>
        <dbReference type="ARBA" id="ARBA00004571"/>
    </source>
</evidence>
<evidence type="ECO:0000256" key="4">
    <source>
        <dbReference type="ARBA" id="ARBA00022692"/>
    </source>
</evidence>
<keyword evidence="10" id="KW-0732">Signal</keyword>
<evidence type="ECO:0000256" key="6">
    <source>
        <dbReference type="ARBA" id="ARBA00023136"/>
    </source>
</evidence>
<evidence type="ECO:0000313" key="13">
    <source>
        <dbReference type="EMBL" id="RNF59730.1"/>
    </source>
</evidence>
<evidence type="ECO:0000256" key="3">
    <source>
        <dbReference type="ARBA" id="ARBA00022452"/>
    </source>
</evidence>
<dbReference type="InterPro" id="IPR000531">
    <property type="entry name" value="Beta-barrel_TonB"/>
</dbReference>
<keyword evidence="3 8" id="KW-1134">Transmembrane beta strand</keyword>
<dbReference type="GO" id="GO:0033214">
    <property type="term" value="P:siderophore-iron import into cell"/>
    <property type="evidence" value="ECO:0007669"/>
    <property type="project" value="TreeGrafter"/>
</dbReference>
<evidence type="ECO:0000259" key="12">
    <source>
        <dbReference type="Pfam" id="PF07715"/>
    </source>
</evidence>
<dbReference type="SUPFAM" id="SSF56935">
    <property type="entry name" value="Porins"/>
    <property type="match status" value="1"/>
</dbReference>
<evidence type="ECO:0000256" key="10">
    <source>
        <dbReference type="SAM" id="SignalP"/>
    </source>
</evidence>
<evidence type="ECO:0000256" key="9">
    <source>
        <dbReference type="RuleBase" id="RU003357"/>
    </source>
</evidence>
<dbReference type="InterPro" id="IPR012910">
    <property type="entry name" value="Plug_dom"/>
</dbReference>
<organism evidence="13">
    <name type="scientific">Acidithiobacillus sulfuriphilus</name>
    <dbReference type="NCBI Taxonomy" id="1867749"/>
    <lineage>
        <taxon>Bacteria</taxon>
        <taxon>Pseudomonadati</taxon>
        <taxon>Pseudomonadota</taxon>
        <taxon>Acidithiobacillia</taxon>
        <taxon>Acidithiobacillales</taxon>
        <taxon>Acidithiobacillaceae</taxon>
        <taxon>Acidithiobacillus</taxon>
    </lineage>
</organism>
<dbReference type="Gene3D" id="2.40.170.20">
    <property type="entry name" value="TonB-dependent receptor, beta-barrel domain"/>
    <property type="match status" value="1"/>
</dbReference>
<dbReference type="Gene3D" id="2.170.130.10">
    <property type="entry name" value="TonB-dependent receptor, plug domain"/>
    <property type="match status" value="1"/>
</dbReference>
<protein>
    <submittedName>
        <fullName evidence="13">TonB-dependent receptor</fullName>
    </submittedName>
</protein>
<dbReference type="EMBL" id="RIZI01000181">
    <property type="protein sequence ID" value="RNF59730.1"/>
    <property type="molecule type" value="Genomic_DNA"/>
</dbReference>
<dbReference type="InterPro" id="IPR036942">
    <property type="entry name" value="Beta-barrel_TonB_sf"/>
</dbReference>
<evidence type="ECO:0000256" key="7">
    <source>
        <dbReference type="ARBA" id="ARBA00023237"/>
    </source>
</evidence>
<accession>A0A3M8QZ48</accession>
<feature type="chain" id="PRO_5018164225" evidence="10">
    <location>
        <begin position="25"/>
        <end position="704"/>
    </location>
</feature>
<dbReference type="InterPro" id="IPR039426">
    <property type="entry name" value="TonB-dep_rcpt-like"/>
</dbReference>
<proteinExistence type="inferred from homology"/>
<dbReference type="PROSITE" id="PS52016">
    <property type="entry name" value="TONB_DEPENDENT_REC_3"/>
    <property type="match status" value="1"/>
</dbReference>
<keyword evidence="6 8" id="KW-0472">Membrane</keyword>
<evidence type="ECO:0000256" key="5">
    <source>
        <dbReference type="ARBA" id="ARBA00023077"/>
    </source>
</evidence>
<dbReference type="AlphaFoldDB" id="A0A3M8QZ48"/>